<reference evidence="3 4" key="1">
    <citation type="journal article" date="2019" name="Sci. Rep.">
        <title>Orb-weaving spider Araneus ventricosus genome elucidates the spidroin gene catalogue.</title>
        <authorList>
            <person name="Kono N."/>
            <person name="Nakamura H."/>
            <person name="Ohtoshi R."/>
            <person name="Moran D.A.P."/>
            <person name="Shinohara A."/>
            <person name="Yoshida Y."/>
            <person name="Fujiwara M."/>
            <person name="Mori M."/>
            <person name="Tomita M."/>
            <person name="Arakawa K."/>
        </authorList>
    </citation>
    <scope>NUCLEOTIDE SEQUENCE [LARGE SCALE GENOMIC DNA]</scope>
</reference>
<evidence type="ECO:0000313" key="3">
    <source>
        <dbReference type="EMBL" id="GBM80064.1"/>
    </source>
</evidence>
<dbReference type="AlphaFoldDB" id="A0A4Y2IQW5"/>
<accession>A0A4Y2IQW5</accession>
<dbReference type="OrthoDB" id="6601382at2759"/>
<dbReference type="Proteomes" id="UP000499080">
    <property type="component" value="Unassembled WGS sequence"/>
</dbReference>
<keyword evidence="4" id="KW-1185">Reference proteome</keyword>
<comment type="caution">
    <text evidence="3">The sequence shown here is derived from an EMBL/GenBank/DDBJ whole genome shotgun (WGS) entry which is preliminary data.</text>
</comment>
<gene>
    <name evidence="3" type="ORF">AVEN_144417_1</name>
</gene>
<keyword evidence="1" id="KW-0479">Metal-binding</keyword>
<keyword evidence="1" id="KW-0863">Zinc-finger</keyword>
<evidence type="ECO:0000259" key="2">
    <source>
        <dbReference type="PROSITE" id="PS50157"/>
    </source>
</evidence>
<dbReference type="EMBL" id="BGPR01107571">
    <property type="protein sequence ID" value="GBM80064.1"/>
    <property type="molecule type" value="Genomic_DNA"/>
</dbReference>
<dbReference type="PROSITE" id="PS50157">
    <property type="entry name" value="ZINC_FINGER_C2H2_2"/>
    <property type="match status" value="1"/>
</dbReference>
<dbReference type="PROSITE" id="PS00028">
    <property type="entry name" value="ZINC_FINGER_C2H2_1"/>
    <property type="match status" value="1"/>
</dbReference>
<sequence>MKMNSEQTFIANTQMNADSDQALNANMLMNGDETSNVNTRMNGEQTSNVDMQFHCVPCGKNLTKKFHSDYHNRRDHSSEVGFQIKRSDSKKCSKLKGSKKINGFCPASIKLTCSVETGKCQVKFTETHIGYSNDWFSPSEKQSLVAKIPFNAILDNAGDSISDSGLERIHLLTKMDLHKIQSSLNLNSDVQSHKDDGTSVEAWVNEMNTEDNSCVLFYKPQNSIDENFGELQSNDFVLIVMNETQQELLKNFGNDCICIDGTHVMNNYDFELITLLVINMRQGFPDFQQIRRDHLKIVF</sequence>
<evidence type="ECO:0000256" key="1">
    <source>
        <dbReference type="PROSITE-ProRule" id="PRU00042"/>
    </source>
</evidence>
<protein>
    <recommendedName>
        <fullName evidence="2">C2H2-type domain-containing protein</fullName>
    </recommendedName>
</protein>
<feature type="domain" description="C2H2-type" evidence="2">
    <location>
        <begin position="53"/>
        <end position="81"/>
    </location>
</feature>
<evidence type="ECO:0000313" key="4">
    <source>
        <dbReference type="Proteomes" id="UP000499080"/>
    </source>
</evidence>
<dbReference type="InterPro" id="IPR013087">
    <property type="entry name" value="Znf_C2H2_type"/>
</dbReference>
<organism evidence="3 4">
    <name type="scientific">Araneus ventricosus</name>
    <name type="common">Orbweaver spider</name>
    <name type="synonym">Epeira ventricosa</name>
    <dbReference type="NCBI Taxonomy" id="182803"/>
    <lineage>
        <taxon>Eukaryota</taxon>
        <taxon>Metazoa</taxon>
        <taxon>Ecdysozoa</taxon>
        <taxon>Arthropoda</taxon>
        <taxon>Chelicerata</taxon>
        <taxon>Arachnida</taxon>
        <taxon>Araneae</taxon>
        <taxon>Araneomorphae</taxon>
        <taxon>Entelegynae</taxon>
        <taxon>Araneoidea</taxon>
        <taxon>Araneidae</taxon>
        <taxon>Araneus</taxon>
    </lineage>
</organism>
<proteinExistence type="predicted"/>
<dbReference type="GO" id="GO:0008270">
    <property type="term" value="F:zinc ion binding"/>
    <property type="evidence" value="ECO:0007669"/>
    <property type="project" value="UniProtKB-KW"/>
</dbReference>
<keyword evidence="1" id="KW-0862">Zinc</keyword>
<name>A0A4Y2IQW5_ARAVE</name>